<reference evidence="1" key="1">
    <citation type="submission" date="2022-12" db="EMBL/GenBank/DDBJ databases">
        <title>Gycomyces niveus sp.nov.,a novel actinomycete isolated from soil in Shouguan.</title>
        <authorList>
            <person name="Yang X."/>
        </authorList>
    </citation>
    <scope>NUCLEOTIDE SEQUENCE</scope>
    <source>
        <strain evidence="1">NEAU-A15</strain>
    </source>
</reference>
<gene>
    <name evidence="1" type="ORF">O1R50_07520</name>
</gene>
<dbReference type="EMBL" id="JAPZVP010000005">
    <property type="protein sequence ID" value="MDA1359464.1"/>
    <property type="molecule type" value="Genomic_DNA"/>
</dbReference>
<dbReference type="RefSeq" id="WP_270109303.1">
    <property type="nucleotide sequence ID" value="NZ_JAPZVP010000005.1"/>
</dbReference>
<dbReference type="AlphaFoldDB" id="A0A9X3PBE1"/>
<keyword evidence="2" id="KW-1185">Reference proteome</keyword>
<accession>A0A9X3PBE1</accession>
<sequence>MAAVPSDPTQPDRVETGLERIGRHGCLADQIVPLHGAIVSGRAASR</sequence>
<evidence type="ECO:0000313" key="2">
    <source>
        <dbReference type="Proteomes" id="UP001146067"/>
    </source>
</evidence>
<name>A0A9X3PBE1_9ACTN</name>
<proteinExistence type="predicted"/>
<comment type="caution">
    <text evidence="1">The sequence shown here is derived from an EMBL/GenBank/DDBJ whole genome shotgun (WGS) entry which is preliminary data.</text>
</comment>
<evidence type="ECO:0000313" key="1">
    <source>
        <dbReference type="EMBL" id="MDA1359464.1"/>
    </source>
</evidence>
<protein>
    <submittedName>
        <fullName evidence="1">Uncharacterized protein</fullName>
    </submittedName>
</protein>
<dbReference type="Proteomes" id="UP001146067">
    <property type="component" value="Unassembled WGS sequence"/>
</dbReference>
<organism evidence="1 2">
    <name type="scientific">Glycomyces luteolus</name>
    <dbReference type="NCBI Taxonomy" id="2670330"/>
    <lineage>
        <taxon>Bacteria</taxon>
        <taxon>Bacillati</taxon>
        <taxon>Actinomycetota</taxon>
        <taxon>Actinomycetes</taxon>
        <taxon>Glycomycetales</taxon>
        <taxon>Glycomycetaceae</taxon>
        <taxon>Glycomyces</taxon>
    </lineage>
</organism>